<dbReference type="Pfam" id="PF12698">
    <property type="entry name" value="ABC2_membrane_3"/>
    <property type="match status" value="1"/>
</dbReference>
<keyword evidence="3 5" id="KW-1133">Transmembrane helix</keyword>
<evidence type="ECO:0000313" key="8">
    <source>
        <dbReference type="Proteomes" id="UP000608955"/>
    </source>
</evidence>
<feature type="domain" description="ABC-2 type transporter transmembrane" evidence="6">
    <location>
        <begin position="6"/>
        <end position="119"/>
    </location>
</feature>
<evidence type="ECO:0000256" key="2">
    <source>
        <dbReference type="ARBA" id="ARBA00022692"/>
    </source>
</evidence>
<dbReference type="AlphaFoldDB" id="A0A918Y7P8"/>
<dbReference type="GO" id="GO:0016020">
    <property type="term" value="C:membrane"/>
    <property type="evidence" value="ECO:0007669"/>
    <property type="project" value="UniProtKB-SubCell"/>
</dbReference>
<comment type="caution">
    <text evidence="7">The sequence shown here is derived from an EMBL/GenBank/DDBJ whole genome shotgun (WGS) entry which is preliminary data.</text>
</comment>
<evidence type="ECO:0000259" key="6">
    <source>
        <dbReference type="Pfam" id="PF12698"/>
    </source>
</evidence>
<reference evidence="7" key="2">
    <citation type="submission" date="2020-09" db="EMBL/GenBank/DDBJ databases">
        <authorList>
            <person name="Sun Q."/>
            <person name="Ohkuma M."/>
        </authorList>
    </citation>
    <scope>NUCLEOTIDE SEQUENCE</scope>
    <source>
        <strain evidence="7">JCM 4654</strain>
    </source>
</reference>
<proteinExistence type="predicted"/>
<dbReference type="EMBL" id="BMVF01000013">
    <property type="protein sequence ID" value="GHD92759.1"/>
    <property type="molecule type" value="Genomic_DNA"/>
</dbReference>
<protein>
    <recommendedName>
        <fullName evidence="6">ABC-2 type transporter transmembrane domain-containing protein</fullName>
    </recommendedName>
</protein>
<comment type="subcellular location">
    <subcellularLocation>
        <location evidence="1">Membrane</location>
        <topology evidence="1">Multi-pass membrane protein</topology>
    </subcellularLocation>
</comment>
<evidence type="ECO:0000256" key="5">
    <source>
        <dbReference type="SAM" id="Phobius"/>
    </source>
</evidence>
<feature type="transmembrane region" description="Helical" evidence="5">
    <location>
        <begin position="45"/>
        <end position="65"/>
    </location>
</feature>
<keyword evidence="2 5" id="KW-0812">Transmembrane</keyword>
<name>A0A918Y7P8_9ACTN</name>
<evidence type="ECO:0000256" key="4">
    <source>
        <dbReference type="ARBA" id="ARBA00023136"/>
    </source>
</evidence>
<feature type="transmembrane region" description="Helical" evidence="5">
    <location>
        <begin position="12"/>
        <end position="33"/>
    </location>
</feature>
<organism evidence="7 8">
    <name type="scientific">Streptomyces naganishii JCM 4654</name>
    <dbReference type="NCBI Taxonomy" id="1306179"/>
    <lineage>
        <taxon>Bacteria</taxon>
        <taxon>Bacillati</taxon>
        <taxon>Actinomycetota</taxon>
        <taxon>Actinomycetes</taxon>
        <taxon>Kitasatosporales</taxon>
        <taxon>Streptomycetaceae</taxon>
        <taxon>Streptomyces</taxon>
    </lineage>
</organism>
<evidence type="ECO:0000256" key="3">
    <source>
        <dbReference type="ARBA" id="ARBA00022989"/>
    </source>
</evidence>
<dbReference type="Proteomes" id="UP000608955">
    <property type="component" value="Unassembled WGS sequence"/>
</dbReference>
<accession>A0A918Y7P8</accession>
<reference evidence="7" key="1">
    <citation type="journal article" date="2014" name="Int. J. Syst. Evol. Microbiol.">
        <title>Complete genome sequence of Corynebacterium casei LMG S-19264T (=DSM 44701T), isolated from a smear-ripened cheese.</title>
        <authorList>
            <consortium name="US DOE Joint Genome Institute (JGI-PGF)"/>
            <person name="Walter F."/>
            <person name="Albersmeier A."/>
            <person name="Kalinowski J."/>
            <person name="Ruckert C."/>
        </authorList>
    </citation>
    <scope>NUCLEOTIDE SEQUENCE</scope>
    <source>
        <strain evidence="7">JCM 4654</strain>
    </source>
</reference>
<dbReference type="RefSeq" id="WP_190179809.1">
    <property type="nucleotide sequence ID" value="NZ_BMVF01000013.1"/>
</dbReference>
<dbReference type="GO" id="GO:0140359">
    <property type="term" value="F:ABC-type transporter activity"/>
    <property type="evidence" value="ECO:0007669"/>
    <property type="project" value="InterPro"/>
</dbReference>
<dbReference type="InterPro" id="IPR013525">
    <property type="entry name" value="ABC2_TM"/>
</dbReference>
<feature type="transmembrane region" description="Helical" evidence="5">
    <location>
        <begin position="101"/>
        <end position="122"/>
    </location>
</feature>
<sequence length="144" mass="15156">MKGTSSVGFPGIAATISAVSWFLLGFFFAFLYAAAGSLVSRPEELQSVVTPIMLITMLPAGVAFVAAQDLSVTWVGVLRYIPPFSCLLMPMLAAVHEVGSWQHAAAAALMTAATGAAAWLTARVYQRSILHLGAALSWRQALAS</sequence>
<evidence type="ECO:0000313" key="7">
    <source>
        <dbReference type="EMBL" id="GHD92759.1"/>
    </source>
</evidence>
<gene>
    <name evidence="7" type="ORF">GCM10010508_46860</name>
</gene>
<evidence type="ECO:0000256" key="1">
    <source>
        <dbReference type="ARBA" id="ARBA00004141"/>
    </source>
</evidence>
<keyword evidence="4 5" id="KW-0472">Membrane</keyword>
<keyword evidence="8" id="KW-1185">Reference proteome</keyword>